<dbReference type="Proteomes" id="UP001084650">
    <property type="component" value="Unassembled WGS sequence"/>
</dbReference>
<evidence type="ECO:0000256" key="3">
    <source>
        <dbReference type="ARBA" id="ARBA00023125"/>
    </source>
</evidence>
<dbReference type="InterPro" id="IPR002104">
    <property type="entry name" value="Integrase_catalytic"/>
</dbReference>
<dbReference type="InterPro" id="IPR013762">
    <property type="entry name" value="Integrase-like_cat_sf"/>
</dbReference>
<dbReference type="InterPro" id="IPR050090">
    <property type="entry name" value="Tyrosine_recombinase_XerCD"/>
</dbReference>
<reference evidence="8" key="1">
    <citation type="submission" date="2022-12" db="EMBL/GenBank/DDBJ databases">
        <title>Whole genome sequence of Mycolicibacterium iranicum strain SBH312.</title>
        <authorList>
            <person name="Jani J."/>
            <person name="Arifin Mustapha Z."/>
            <person name="Ahmed K."/>
            <person name="Kai Ling C."/>
        </authorList>
    </citation>
    <scope>NUCLEOTIDE SEQUENCE</scope>
    <source>
        <strain evidence="8">SBH312</strain>
    </source>
</reference>
<keyword evidence="9" id="KW-1185">Reference proteome</keyword>
<keyword evidence="2" id="KW-0229">DNA integration</keyword>
<protein>
    <submittedName>
        <fullName evidence="8">Tyrosine-type recombinase/integrase</fullName>
    </submittedName>
</protein>
<dbReference type="PANTHER" id="PTHR30349">
    <property type="entry name" value="PHAGE INTEGRASE-RELATED"/>
    <property type="match status" value="1"/>
</dbReference>
<evidence type="ECO:0000259" key="7">
    <source>
        <dbReference type="PROSITE" id="PS51900"/>
    </source>
</evidence>
<dbReference type="EMBL" id="JAPQYE010000011">
    <property type="protein sequence ID" value="MCZ0730652.1"/>
    <property type="molecule type" value="Genomic_DNA"/>
</dbReference>
<accession>A0ABT4HLY8</accession>
<dbReference type="InterPro" id="IPR011010">
    <property type="entry name" value="DNA_brk_join_enz"/>
</dbReference>
<dbReference type="Pfam" id="PF00589">
    <property type="entry name" value="Phage_integrase"/>
    <property type="match status" value="1"/>
</dbReference>
<dbReference type="InterPro" id="IPR044068">
    <property type="entry name" value="CB"/>
</dbReference>
<evidence type="ECO:0000256" key="5">
    <source>
        <dbReference type="PROSITE-ProRule" id="PRU01248"/>
    </source>
</evidence>
<dbReference type="PANTHER" id="PTHR30349:SF41">
    <property type="entry name" value="INTEGRASE_RECOMBINASE PROTEIN MJ0367-RELATED"/>
    <property type="match status" value="1"/>
</dbReference>
<evidence type="ECO:0000256" key="1">
    <source>
        <dbReference type="ARBA" id="ARBA00008857"/>
    </source>
</evidence>
<evidence type="ECO:0000256" key="4">
    <source>
        <dbReference type="ARBA" id="ARBA00023172"/>
    </source>
</evidence>
<dbReference type="Pfam" id="PF02899">
    <property type="entry name" value="Phage_int_SAM_1"/>
    <property type="match status" value="1"/>
</dbReference>
<organism evidence="8 9">
    <name type="scientific">Mycolicibacterium iranicum</name>
    <name type="common">Mycobacterium iranicum</name>
    <dbReference type="NCBI Taxonomy" id="912594"/>
    <lineage>
        <taxon>Bacteria</taxon>
        <taxon>Bacillati</taxon>
        <taxon>Actinomycetota</taxon>
        <taxon>Actinomycetes</taxon>
        <taxon>Mycobacteriales</taxon>
        <taxon>Mycobacteriaceae</taxon>
        <taxon>Mycolicibacterium</taxon>
    </lineage>
</organism>
<keyword evidence="3 5" id="KW-0238">DNA-binding</keyword>
<evidence type="ECO:0000313" key="8">
    <source>
        <dbReference type="EMBL" id="MCZ0730652.1"/>
    </source>
</evidence>
<keyword evidence="4" id="KW-0233">DNA recombination</keyword>
<dbReference type="PROSITE" id="PS51900">
    <property type="entry name" value="CB"/>
    <property type="match status" value="1"/>
</dbReference>
<dbReference type="PROSITE" id="PS51898">
    <property type="entry name" value="TYR_RECOMBINASE"/>
    <property type="match status" value="1"/>
</dbReference>
<evidence type="ECO:0000259" key="6">
    <source>
        <dbReference type="PROSITE" id="PS51898"/>
    </source>
</evidence>
<dbReference type="Gene3D" id="1.10.150.130">
    <property type="match status" value="1"/>
</dbReference>
<dbReference type="InterPro" id="IPR004107">
    <property type="entry name" value="Integrase_SAM-like_N"/>
</dbReference>
<gene>
    <name evidence="8" type="ORF">OY187_21615</name>
</gene>
<sequence length="381" mass="43131">MWYLSHVAVAYRAQRVVMSLDETPMWVVVDDCYEVHQVARDFCLTLIGAGRSPNTVRTYAPKVARFLTWCSASGLDWTRLTFPDLGRYKRCIEMEPTAAGRPRDGKTVNLYLGAMAEFLRFAAMEGHVDAALVEKLSRPKHLRYAPKGFDPGENGQHRIIAARTLKANEYDKPPEALEPEQVIDALAACRNPRDVLLIRVMHDIGLRIGEALGLRRSDIHFLPDSAVLGCSVRGPHLHVRRRMNPNGSLAKSRYPRYVPVTTALVDAYRDYQAERYDRLPDGQCDFVFVNLYGHDPDTPMTYANAKRCTDRIGKTAEVALRPHMLRHTAATNWIRNGERLDVVQELLGHVSWTSTQVYLHPSDEEMRNAVDALALGKEIRP</sequence>
<comment type="caution">
    <text evidence="8">The sequence shown here is derived from an EMBL/GenBank/DDBJ whole genome shotgun (WGS) entry which is preliminary data.</text>
</comment>
<evidence type="ECO:0000256" key="2">
    <source>
        <dbReference type="ARBA" id="ARBA00022908"/>
    </source>
</evidence>
<name>A0ABT4HLY8_MYCIR</name>
<comment type="similarity">
    <text evidence="1">Belongs to the 'phage' integrase family.</text>
</comment>
<dbReference type="RefSeq" id="WP_268787173.1">
    <property type="nucleotide sequence ID" value="NZ_JAPQYE010000011.1"/>
</dbReference>
<dbReference type="SUPFAM" id="SSF56349">
    <property type="entry name" value="DNA breaking-rejoining enzymes"/>
    <property type="match status" value="1"/>
</dbReference>
<feature type="domain" description="Core-binding (CB)" evidence="7">
    <location>
        <begin position="33"/>
        <end position="123"/>
    </location>
</feature>
<proteinExistence type="inferred from homology"/>
<dbReference type="InterPro" id="IPR010998">
    <property type="entry name" value="Integrase_recombinase_N"/>
</dbReference>
<feature type="domain" description="Tyr recombinase" evidence="6">
    <location>
        <begin position="172"/>
        <end position="371"/>
    </location>
</feature>
<dbReference type="Gene3D" id="1.10.443.10">
    <property type="entry name" value="Intergrase catalytic core"/>
    <property type="match status" value="1"/>
</dbReference>
<evidence type="ECO:0000313" key="9">
    <source>
        <dbReference type="Proteomes" id="UP001084650"/>
    </source>
</evidence>